<comment type="caution">
    <text evidence="1">The sequence shown here is derived from an EMBL/GenBank/DDBJ whole genome shotgun (WGS) entry which is preliminary data.</text>
</comment>
<name>A0A7C4Q544_9CHLR</name>
<accession>A0A7C4Q544</accession>
<gene>
    <name evidence="1" type="ORF">ENT17_08435</name>
</gene>
<organism evidence="1">
    <name type="scientific">Bellilinea caldifistulae</name>
    <dbReference type="NCBI Taxonomy" id="360411"/>
    <lineage>
        <taxon>Bacteria</taxon>
        <taxon>Bacillati</taxon>
        <taxon>Chloroflexota</taxon>
        <taxon>Anaerolineae</taxon>
        <taxon>Anaerolineales</taxon>
        <taxon>Anaerolineaceae</taxon>
        <taxon>Bellilinea</taxon>
    </lineage>
</organism>
<dbReference type="NCBIfam" id="TIGR02221">
    <property type="entry name" value="cas_TM1812"/>
    <property type="match status" value="1"/>
</dbReference>
<sequence length="418" mass="47700">MTHTVITFLGIRPQQTTYRYEGKKYQGQVFAEAMLQFLTFDRMLVLTTREADLVYRILEEKNDPRIKKVPIPTGRDDAEMWGIFDRVIEYIQEGEEVTFDITHGLRSIPFLAFLFAAYLKSAKNVTLRAILYGALDLKDNGEAPVLDLSRFAAMLDWINASDQFVQTGNANRLAQLLASVKEQKRAAETLRAVSQAAFLCQPVSLMKASTSLAPDLMKAGASFSYTSKPFSVLSENIIHIFDEFALEEPLDNPMEFIRREWKMIEWYVGHGQMLQAVTLAREVMIDAVAFRYEKIIQLKHDQRASFERAISGIARLGQPITDENSGEQRKFSVDDLNRIGYQIYETWPDAECMAKTFANLPRLRNQLSHAEHQADRMKLSKVEREISKVLADLYQRLVTWGILPPSENPPSTSTTPKD</sequence>
<dbReference type="NCBIfam" id="TIGR02549">
    <property type="entry name" value="CRISPR_DxTHG"/>
    <property type="match status" value="1"/>
</dbReference>
<reference evidence="1" key="1">
    <citation type="journal article" date="2020" name="mSystems">
        <title>Genome- and Community-Level Interaction Insights into Carbon Utilization and Element Cycling Functions of Hydrothermarchaeota in Hydrothermal Sediment.</title>
        <authorList>
            <person name="Zhou Z."/>
            <person name="Liu Y."/>
            <person name="Xu W."/>
            <person name="Pan J."/>
            <person name="Luo Z.H."/>
            <person name="Li M."/>
        </authorList>
    </citation>
    <scope>NUCLEOTIDE SEQUENCE [LARGE SCALE GENOMIC DNA]</scope>
    <source>
        <strain evidence="1">SpSt-556</strain>
    </source>
</reference>
<dbReference type="SUPFAM" id="SSF160980">
    <property type="entry name" value="SSO1389-like"/>
    <property type="match status" value="1"/>
</dbReference>
<dbReference type="AlphaFoldDB" id="A0A7C4Q544"/>
<dbReference type="InterPro" id="IPR013383">
    <property type="entry name" value="CRISPR-assoc_prot_DxTHG_CS"/>
</dbReference>
<evidence type="ECO:0000313" key="1">
    <source>
        <dbReference type="EMBL" id="HGS87632.1"/>
    </source>
</evidence>
<dbReference type="InterPro" id="IPR011742">
    <property type="entry name" value="CRISPR-assoc_prot_TM1812"/>
</dbReference>
<proteinExistence type="predicted"/>
<dbReference type="EMBL" id="DSXR01000084">
    <property type="protein sequence ID" value="HGS87632.1"/>
    <property type="molecule type" value="Genomic_DNA"/>
</dbReference>
<protein>
    <submittedName>
        <fullName evidence="1">TIGR02221 family CRISPR-associated protein</fullName>
    </submittedName>
</protein>
<dbReference type="CDD" id="cd09732">
    <property type="entry name" value="Csx1_III-U"/>
    <property type="match status" value="1"/>
</dbReference>